<evidence type="ECO:0000313" key="1">
    <source>
        <dbReference type="EMBL" id="EUJ33871.1"/>
    </source>
</evidence>
<evidence type="ECO:0000313" key="2">
    <source>
        <dbReference type="Proteomes" id="UP000019249"/>
    </source>
</evidence>
<proteinExistence type="predicted"/>
<evidence type="ECO:0008006" key="3">
    <source>
        <dbReference type="Google" id="ProtNLM"/>
    </source>
</evidence>
<protein>
    <recommendedName>
        <fullName evidence="3">XRE family transcriptional regulator</fullName>
    </recommendedName>
</protein>
<dbReference type="InterPro" id="IPR046930">
    <property type="entry name" value="HTH_60"/>
</dbReference>
<dbReference type="Pfam" id="PF20317">
    <property type="entry name" value="HTH_60"/>
    <property type="match status" value="1"/>
</dbReference>
<organism evidence="1 2">
    <name type="scientific">Listeria floridensis FSL S10-1187</name>
    <dbReference type="NCBI Taxonomy" id="1265817"/>
    <lineage>
        <taxon>Bacteria</taxon>
        <taxon>Bacillati</taxon>
        <taxon>Bacillota</taxon>
        <taxon>Bacilli</taxon>
        <taxon>Bacillales</taxon>
        <taxon>Listeriaceae</taxon>
        <taxon>Listeria</taxon>
    </lineage>
</organism>
<sequence>MKFASLKKNSKELKEKYLFTDELFQIYFQLNYQELQELEDTNDVRYQRAIQTSVFLTEPFRDLNTNQRLKELIETLRSIGKFPLNVLAAYAKIDENELRDYCEGKSDLTDKQKFDACSRLSLLDRFAIKGPLG</sequence>
<accession>A0ABN0RJ15</accession>
<name>A0ABN0RJ15_9LIST</name>
<dbReference type="EMBL" id="AODF01000001">
    <property type="protein sequence ID" value="EUJ33871.1"/>
    <property type="molecule type" value="Genomic_DNA"/>
</dbReference>
<reference evidence="1 2" key="1">
    <citation type="journal article" date="2014" name="Int. J. Syst. Evol. Microbiol.">
        <title>Listeria floridensis sp. nov., Listeria aquatica sp. nov., Listeria cornellensis sp. nov., Listeria riparia sp. nov. and Listeria grandensis sp. nov., from agricultural and natural environments.</title>
        <authorList>
            <person name="den Bakker H.C."/>
            <person name="Warchocki S."/>
            <person name="Wright E.M."/>
            <person name="Allred A.F."/>
            <person name="Ahlstrom C."/>
            <person name="Manuel C.S."/>
            <person name="Stasiewicz M.J."/>
            <person name="Burrell A."/>
            <person name="Roof S."/>
            <person name="Strawn L."/>
            <person name="Fortes E.D."/>
            <person name="Nightingale K.K."/>
            <person name="Kephart D."/>
            <person name="Wiedmann M."/>
        </authorList>
    </citation>
    <scope>NUCLEOTIDE SEQUENCE [LARGE SCALE GENOMIC DNA]</scope>
    <source>
        <strain evidence="1 2">FSL S10-1187</strain>
    </source>
</reference>
<dbReference type="RefSeq" id="WP_036095813.1">
    <property type="nucleotide sequence ID" value="NZ_AODF01000001.1"/>
</dbReference>
<gene>
    <name evidence="1" type="ORF">MFLO_01565</name>
</gene>
<dbReference type="Proteomes" id="UP000019249">
    <property type="component" value="Unassembled WGS sequence"/>
</dbReference>
<keyword evidence="2" id="KW-1185">Reference proteome</keyword>
<comment type="caution">
    <text evidence="1">The sequence shown here is derived from an EMBL/GenBank/DDBJ whole genome shotgun (WGS) entry which is preliminary data.</text>
</comment>